<evidence type="ECO:0000313" key="3">
    <source>
        <dbReference type="Proteomes" id="UP000662783"/>
    </source>
</evidence>
<name>A0A974WGM5_9BACT</name>
<dbReference type="Pfam" id="PF10604">
    <property type="entry name" value="Polyketide_cyc2"/>
    <property type="match status" value="1"/>
</dbReference>
<dbReference type="InterPro" id="IPR019587">
    <property type="entry name" value="Polyketide_cyclase/dehydratase"/>
</dbReference>
<dbReference type="InterPro" id="IPR023393">
    <property type="entry name" value="START-like_dom_sf"/>
</dbReference>
<dbReference type="RefSeq" id="WP_205721824.1">
    <property type="nucleotide sequence ID" value="NZ_CP070608.1"/>
</dbReference>
<reference evidence="2" key="1">
    <citation type="submission" date="2021-02" db="EMBL/GenBank/DDBJ databases">
        <title>Fulvivirga sp. S481 isolated from sea water.</title>
        <authorList>
            <person name="Bae S.S."/>
            <person name="Baek K."/>
        </authorList>
    </citation>
    <scope>NUCLEOTIDE SEQUENCE</scope>
    <source>
        <strain evidence="2">S481</strain>
    </source>
</reference>
<feature type="compositionally biased region" description="Acidic residues" evidence="1">
    <location>
        <begin position="185"/>
        <end position="205"/>
    </location>
</feature>
<organism evidence="2 3">
    <name type="scientific">Fulvivirga lutea</name>
    <dbReference type="NCBI Taxonomy" id="2810512"/>
    <lineage>
        <taxon>Bacteria</taxon>
        <taxon>Pseudomonadati</taxon>
        <taxon>Bacteroidota</taxon>
        <taxon>Cytophagia</taxon>
        <taxon>Cytophagales</taxon>
        <taxon>Fulvivirgaceae</taxon>
        <taxon>Fulvivirga</taxon>
    </lineage>
</organism>
<accession>A0A974WGM5</accession>
<gene>
    <name evidence="2" type="ORF">JR347_17280</name>
</gene>
<dbReference type="AlphaFoldDB" id="A0A974WGM5"/>
<feature type="region of interest" description="Disordered" evidence="1">
    <location>
        <begin position="178"/>
        <end position="205"/>
    </location>
</feature>
<evidence type="ECO:0000256" key="1">
    <source>
        <dbReference type="SAM" id="MobiDB-lite"/>
    </source>
</evidence>
<dbReference type="Proteomes" id="UP000662783">
    <property type="component" value="Chromosome"/>
</dbReference>
<dbReference type="EMBL" id="CP070608">
    <property type="protein sequence ID" value="QSE97313.1"/>
    <property type="molecule type" value="Genomic_DNA"/>
</dbReference>
<evidence type="ECO:0000313" key="2">
    <source>
        <dbReference type="EMBL" id="QSE97313.1"/>
    </source>
</evidence>
<keyword evidence="3" id="KW-1185">Reference proteome</keyword>
<dbReference type="Gene3D" id="3.30.530.20">
    <property type="match status" value="1"/>
</dbReference>
<dbReference type="KEGG" id="fuv:JR347_17280"/>
<sequence length="205" mass="23069">MKVLKFIGLGLLAIVVLAVIYAAFQPKEGQTERSIVIERSPEAIYPVITTMKSFNEWSPWFTIDPETKYTYEGPESGVGAKMAWESDHPEVGAGSQWIIEADENKSVTLQLDFGFAGEYYSDMFLKPVENGTEVTWTYRYKDLDLMGAFFASAMDAEGMVGDQYVTGLKQLKEYVESQPMPKPEVEEEMMESDSTAMEEEMAEGE</sequence>
<dbReference type="SUPFAM" id="SSF55961">
    <property type="entry name" value="Bet v1-like"/>
    <property type="match status" value="1"/>
</dbReference>
<proteinExistence type="predicted"/>
<protein>
    <submittedName>
        <fullName evidence="2">SRPBCC family protein</fullName>
    </submittedName>
</protein>
<dbReference type="CDD" id="cd07818">
    <property type="entry name" value="SRPBCC_1"/>
    <property type="match status" value="1"/>
</dbReference>